<organism evidence="1 2">
    <name type="scientific">Phyllobacterium leguminum</name>
    <dbReference type="NCBI Taxonomy" id="314237"/>
    <lineage>
        <taxon>Bacteria</taxon>
        <taxon>Pseudomonadati</taxon>
        <taxon>Pseudomonadota</taxon>
        <taxon>Alphaproteobacteria</taxon>
        <taxon>Hyphomicrobiales</taxon>
        <taxon>Phyllobacteriaceae</taxon>
        <taxon>Phyllobacterium</taxon>
    </lineage>
</organism>
<gene>
    <name evidence="1" type="ORF">C7477_11054</name>
</gene>
<dbReference type="EMBL" id="QJTF01000010">
    <property type="protein sequence ID" value="PYE87869.1"/>
    <property type="molecule type" value="Genomic_DNA"/>
</dbReference>
<keyword evidence="2" id="KW-1185">Reference proteome</keyword>
<evidence type="ECO:0000313" key="1">
    <source>
        <dbReference type="EMBL" id="PYE87869.1"/>
    </source>
</evidence>
<reference evidence="1 2" key="1">
    <citation type="submission" date="2018-06" db="EMBL/GenBank/DDBJ databases">
        <title>Genomic Encyclopedia of Type Strains, Phase III (KMG-III): the genomes of soil and plant-associated and newly described type strains.</title>
        <authorList>
            <person name="Whitman W."/>
        </authorList>
    </citation>
    <scope>NUCLEOTIDE SEQUENCE [LARGE SCALE GENOMIC DNA]</scope>
    <source>
        <strain evidence="1 2">ORS 1419</strain>
    </source>
</reference>
<protein>
    <submittedName>
        <fullName evidence="1">Uncharacterized protein</fullName>
    </submittedName>
</protein>
<proteinExistence type="predicted"/>
<dbReference type="AlphaFoldDB" id="A0A318T1W5"/>
<name>A0A318T1W5_9HYPH</name>
<comment type="caution">
    <text evidence="1">The sequence shown here is derived from an EMBL/GenBank/DDBJ whole genome shotgun (WGS) entry which is preliminary data.</text>
</comment>
<sequence>MVAGTGPMSTTRQERLRLLIRALRERNDWSFLRRDLP</sequence>
<evidence type="ECO:0000313" key="2">
    <source>
        <dbReference type="Proteomes" id="UP000247454"/>
    </source>
</evidence>
<dbReference type="Proteomes" id="UP000247454">
    <property type="component" value="Unassembled WGS sequence"/>
</dbReference>
<accession>A0A318T1W5</accession>